<dbReference type="Pfam" id="PF01339">
    <property type="entry name" value="CheB_methylest"/>
    <property type="match status" value="1"/>
</dbReference>
<evidence type="ECO:0000256" key="6">
    <source>
        <dbReference type="PROSITE-ProRule" id="PRU00050"/>
    </source>
</evidence>
<keyword evidence="11" id="KW-1185">Reference proteome</keyword>
<dbReference type="GO" id="GO:0000156">
    <property type="term" value="F:phosphorelay response regulator activity"/>
    <property type="evidence" value="ECO:0007669"/>
    <property type="project" value="InterPro"/>
</dbReference>
<feature type="modified residue" description="4-aspartylphosphate" evidence="5 7">
    <location>
        <position position="57"/>
    </location>
</feature>
<dbReference type="OrthoDB" id="9793421at2"/>
<dbReference type="Gene3D" id="3.40.50.2300">
    <property type="match status" value="1"/>
</dbReference>
<dbReference type="GO" id="GO:0050568">
    <property type="term" value="F:protein-glutamine glutaminase activity"/>
    <property type="evidence" value="ECO:0007669"/>
    <property type="project" value="UniProtKB-UniRule"/>
</dbReference>
<dbReference type="InterPro" id="IPR035909">
    <property type="entry name" value="CheB_C"/>
</dbReference>
<dbReference type="PROSITE" id="PS50110">
    <property type="entry name" value="RESPONSE_REGULATORY"/>
    <property type="match status" value="1"/>
</dbReference>
<evidence type="ECO:0000256" key="2">
    <source>
        <dbReference type="ARBA" id="ARBA00022500"/>
    </source>
</evidence>
<sequence>MTQKYKVLIVDDSPIMQSMISLILKEDSSLEIVGTAADPFEARDQIKALNPDAITLDLEMPNMNGLEFLKRIMKLRPMPVVVISGHATEGSSVASEAFRLGANACLPKPNLSDEHAMQTMRQAVRDACLMGVSKGENRRLSGASTKPALAPALPPAAPANSSAPDIIALGSSTGGIEALEAILSNFAADCPPTVITQHLPGRFSNGLAARLDRAIPPQLKVAEDGETLRRGCVYLAPGEVGHLHIRGRSTLTCQISEGDPVQGHRPAVDEMFRSLAALSNFSISAAVLTGMGADGARGLLALRQAGARTFAQDQATSLVYGMPRVAAECGAAQQVLPLQALADALQGRQAMKKVVNQ</sequence>
<feature type="domain" description="Response regulatory" evidence="8">
    <location>
        <begin position="6"/>
        <end position="123"/>
    </location>
</feature>
<evidence type="ECO:0000256" key="1">
    <source>
        <dbReference type="ARBA" id="ARBA00022490"/>
    </source>
</evidence>
<accession>A0A231V388</accession>
<evidence type="ECO:0000256" key="7">
    <source>
        <dbReference type="PROSITE-ProRule" id="PRU00169"/>
    </source>
</evidence>
<dbReference type="InterPro" id="IPR011006">
    <property type="entry name" value="CheY-like_superfamily"/>
</dbReference>
<organism evidence="10 11">
    <name type="scientific">Notoacmeibacter marinus</name>
    <dbReference type="NCBI Taxonomy" id="1876515"/>
    <lineage>
        <taxon>Bacteria</taxon>
        <taxon>Pseudomonadati</taxon>
        <taxon>Pseudomonadota</taxon>
        <taxon>Alphaproteobacteria</taxon>
        <taxon>Hyphomicrobiales</taxon>
        <taxon>Notoacmeibacteraceae</taxon>
        <taxon>Notoacmeibacter</taxon>
    </lineage>
</organism>
<dbReference type="InterPro" id="IPR000673">
    <property type="entry name" value="Sig_transdc_resp-reg_Me-estase"/>
</dbReference>
<feature type="active site" evidence="5 6">
    <location>
        <position position="198"/>
    </location>
</feature>
<feature type="active site" evidence="5 6">
    <location>
        <position position="172"/>
    </location>
</feature>
<dbReference type="PROSITE" id="PS50122">
    <property type="entry name" value="CHEB"/>
    <property type="match status" value="1"/>
</dbReference>
<gene>
    <name evidence="5" type="primary">cheB</name>
    <name evidence="10" type="ORF">B7H23_06225</name>
</gene>
<evidence type="ECO:0000256" key="3">
    <source>
        <dbReference type="ARBA" id="ARBA00022801"/>
    </source>
</evidence>
<dbReference type="EC" id="3.1.1.61" evidence="5"/>
<dbReference type="SUPFAM" id="SSF52172">
    <property type="entry name" value="CheY-like"/>
    <property type="match status" value="1"/>
</dbReference>
<name>A0A231V388_9HYPH</name>
<dbReference type="AlphaFoldDB" id="A0A231V388"/>
<comment type="subcellular location">
    <subcellularLocation>
        <location evidence="5">Cytoplasm</location>
    </subcellularLocation>
</comment>
<dbReference type="InterPro" id="IPR001789">
    <property type="entry name" value="Sig_transdc_resp-reg_receiver"/>
</dbReference>
<keyword evidence="1 5" id="KW-0963">Cytoplasm</keyword>
<dbReference type="Proteomes" id="UP000215405">
    <property type="component" value="Unassembled WGS sequence"/>
</dbReference>
<dbReference type="CDD" id="cd16432">
    <property type="entry name" value="CheB_Rec"/>
    <property type="match status" value="1"/>
</dbReference>
<evidence type="ECO:0000313" key="10">
    <source>
        <dbReference type="EMBL" id="OXT02491.1"/>
    </source>
</evidence>
<dbReference type="PIRSF" id="PIRSF000876">
    <property type="entry name" value="RR_chemtxs_CheB"/>
    <property type="match status" value="1"/>
</dbReference>
<dbReference type="NCBIfam" id="NF001965">
    <property type="entry name" value="PRK00742.1"/>
    <property type="match status" value="1"/>
</dbReference>
<evidence type="ECO:0000256" key="5">
    <source>
        <dbReference type="HAMAP-Rule" id="MF_00099"/>
    </source>
</evidence>
<comment type="catalytic activity">
    <reaction evidence="5">
        <text>L-glutaminyl-[protein] + H2O = L-glutamyl-[protein] + NH4(+)</text>
        <dbReference type="Rhea" id="RHEA:16441"/>
        <dbReference type="Rhea" id="RHEA-COMP:10207"/>
        <dbReference type="Rhea" id="RHEA-COMP:10208"/>
        <dbReference type="ChEBI" id="CHEBI:15377"/>
        <dbReference type="ChEBI" id="CHEBI:28938"/>
        <dbReference type="ChEBI" id="CHEBI:29973"/>
        <dbReference type="ChEBI" id="CHEBI:30011"/>
        <dbReference type="EC" id="3.5.1.44"/>
    </reaction>
</comment>
<dbReference type="PANTHER" id="PTHR42872:SF6">
    <property type="entry name" value="PROTEIN-GLUTAMATE METHYLESTERASE_PROTEIN-GLUTAMINE GLUTAMINASE"/>
    <property type="match status" value="1"/>
</dbReference>
<feature type="domain" description="CheB-type methylesterase" evidence="9">
    <location>
        <begin position="158"/>
        <end position="345"/>
    </location>
</feature>
<comment type="similarity">
    <text evidence="5">Belongs to the CheB family.</text>
</comment>
<dbReference type="Gene3D" id="3.40.50.180">
    <property type="entry name" value="Methylesterase CheB, C-terminal domain"/>
    <property type="match status" value="1"/>
</dbReference>
<dbReference type="CDD" id="cd17541">
    <property type="entry name" value="REC_CheB-like"/>
    <property type="match status" value="1"/>
</dbReference>
<comment type="catalytic activity">
    <reaction evidence="4 5">
        <text>[protein]-L-glutamate 5-O-methyl ester + H2O = L-glutamyl-[protein] + methanol + H(+)</text>
        <dbReference type="Rhea" id="RHEA:23236"/>
        <dbReference type="Rhea" id="RHEA-COMP:10208"/>
        <dbReference type="Rhea" id="RHEA-COMP:10311"/>
        <dbReference type="ChEBI" id="CHEBI:15377"/>
        <dbReference type="ChEBI" id="CHEBI:15378"/>
        <dbReference type="ChEBI" id="CHEBI:17790"/>
        <dbReference type="ChEBI" id="CHEBI:29973"/>
        <dbReference type="ChEBI" id="CHEBI:82795"/>
        <dbReference type="EC" id="3.1.1.61"/>
    </reaction>
</comment>
<dbReference type="GO" id="GO:0008984">
    <property type="term" value="F:protein-glutamate methylesterase activity"/>
    <property type="evidence" value="ECO:0007669"/>
    <property type="project" value="UniProtKB-UniRule"/>
</dbReference>
<keyword evidence="2 5" id="KW-0145">Chemotaxis</keyword>
<dbReference type="RefSeq" id="WP_094076446.1">
    <property type="nucleotide sequence ID" value="NZ_NBYO01000001.1"/>
</dbReference>
<dbReference type="EMBL" id="NBYO01000001">
    <property type="protein sequence ID" value="OXT02491.1"/>
    <property type="molecule type" value="Genomic_DNA"/>
</dbReference>
<comment type="function">
    <text evidence="5">Involved in chemotaxis. Part of a chemotaxis signal transduction system that modulates chemotaxis in response to various stimuli. Catalyzes the demethylation of specific methylglutamate residues introduced into the chemoreceptors (methyl-accepting chemotaxis proteins or MCP) by CheR. Also mediates the irreversible deamidation of specific glutamine residues to glutamic acid.</text>
</comment>
<evidence type="ECO:0000313" key="11">
    <source>
        <dbReference type="Proteomes" id="UP000215405"/>
    </source>
</evidence>
<evidence type="ECO:0000259" key="9">
    <source>
        <dbReference type="PROSITE" id="PS50122"/>
    </source>
</evidence>
<dbReference type="PANTHER" id="PTHR42872">
    <property type="entry name" value="PROTEIN-GLUTAMATE METHYLESTERASE/PROTEIN-GLUTAMINE GLUTAMINASE"/>
    <property type="match status" value="1"/>
</dbReference>
<comment type="domain">
    <text evidence="5">Contains a C-terminal catalytic domain, and an N-terminal region which modulates catalytic activity.</text>
</comment>
<proteinExistence type="inferred from homology"/>
<dbReference type="GO" id="GO:0005737">
    <property type="term" value="C:cytoplasm"/>
    <property type="evidence" value="ECO:0007669"/>
    <property type="project" value="UniProtKB-SubCell"/>
</dbReference>
<evidence type="ECO:0000256" key="4">
    <source>
        <dbReference type="ARBA" id="ARBA00048267"/>
    </source>
</evidence>
<keyword evidence="5 7" id="KW-0597">Phosphoprotein</keyword>
<dbReference type="SMART" id="SM00448">
    <property type="entry name" value="REC"/>
    <property type="match status" value="1"/>
</dbReference>
<dbReference type="SUPFAM" id="SSF52738">
    <property type="entry name" value="Methylesterase CheB, C-terminal domain"/>
    <property type="match status" value="1"/>
</dbReference>
<protein>
    <recommendedName>
        <fullName evidence="5">Protein-glutamate methylesterase/protein-glutamine glutaminase</fullName>
        <ecNumber evidence="5">3.1.1.61</ecNumber>
        <ecNumber evidence="5">3.5.1.44</ecNumber>
    </recommendedName>
</protein>
<evidence type="ECO:0000259" key="8">
    <source>
        <dbReference type="PROSITE" id="PS50110"/>
    </source>
</evidence>
<comment type="PTM">
    <text evidence="5">Phosphorylated by CheA. Phosphorylation of the N-terminal regulatory domain activates the methylesterase activity.</text>
</comment>
<comment type="caution">
    <text evidence="10">The sequence shown here is derived from an EMBL/GenBank/DDBJ whole genome shotgun (WGS) entry which is preliminary data.</text>
</comment>
<dbReference type="Pfam" id="PF00072">
    <property type="entry name" value="Response_reg"/>
    <property type="match status" value="1"/>
</dbReference>
<dbReference type="GO" id="GO:0006935">
    <property type="term" value="P:chemotaxis"/>
    <property type="evidence" value="ECO:0007669"/>
    <property type="project" value="UniProtKB-UniRule"/>
</dbReference>
<dbReference type="InterPro" id="IPR008248">
    <property type="entry name" value="CheB-like"/>
</dbReference>
<dbReference type="HAMAP" id="MF_00099">
    <property type="entry name" value="CheB_chemtxs"/>
    <property type="match status" value="1"/>
</dbReference>
<keyword evidence="3 5" id="KW-0378">Hydrolase</keyword>
<feature type="active site" evidence="5 6">
    <location>
        <position position="294"/>
    </location>
</feature>
<dbReference type="EC" id="3.5.1.44" evidence="5"/>
<reference evidence="11" key="1">
    <citation type="journal article" date="2017" name="Int. J. Syst. Evol. Microbiol.">
        <title>Notoacmeibacter marinus gen. nov., sp. nov., isolated from the gut of a limpet and proposal of Notoacmeibacteraceae fam. nov. in the order Rhizobiales of the class Alphaproteobacteria.</title>
        <authorList>
            <person name="Huang Z."/>
            <person name="Guo F."/>
            <person name="Lai Q."/>
        </authorList>
    </citation>
    <scope>NUCLEOTIDE SEQUENCE [LARGE SCALE GENOMIC DNA]</scope>
    <source>
        <strain evidence="11">XMTR2A4</strain>
    </source>
</reference>